<reference evidence="4 5" key="1">
    <citation type="submission" date="2019-11" db="EMBL/GenBank/DDBJ databases">
        <authorList>
            <person name="He Y."/>
        </authorList>
    </citation>
    <scope>NUCLEOTIDE SEQUENCE [LARGE SCALE GENOMIC DNA]</scope>
    <source>
        <strain evidence="4 5">SCSIO 58843</strain>
    </source>
</reference>
<evidence type="ECO:0000313" key="4">
    <source>
        <dbReference type="EMBL" id="QGG96416.1"/>
    </source>
</evidence>
<dbReference type="PANTHER" id="PTHR11124">
    <property type="entry name" value="VACUOLAR SORTING PROTEIN VPS29"/>
    <property type="match status" value="1"/>
</dbReference>
<organism evidence="4 5">
    <name type="scientific">Actinomarinicola tropica</name>
    <dbReference type="NCBI Taxonomy" id="2789776"/>
    <lineage>
        <taxon>Bacteria</taxon>
        <taxon>Bacillati</taxon>
        <taxon>Actinomycetota</taxon>
        <taxon>Acidimicrobiia</taxon>
        <taxon>Acidimicrobiales</taxon>
        <taxon>Iamiaceae</taxon>
        <taxon>Actinomarinicola</taxon>
    </lineage>
</organism>
<dbReference type="Proteomes" id="UP000334019">
    <property type="component" value="Chromosome"/>
</dbReference>
<dbReference type="SUPFAM" id="SSF56300">
    <property type="entry name" value="Metallo-dependent phosphatases"/>
    <property type="match status" value="1"/>
</dbReference>
<evidence type="ECO:0000259" key="3">
    <source>
        <dbReference type="Pfam" id="PF12850"/>
    </source>
</evidence>
<sequence>MRVLVISDTHMRPGLGRDLPEAVWGAAAEADVILHAGDVVTRDLLDALADRAPVHAVLGNNDTSLHGELPEVLDLELGGVALGMIHDSGPTAGRPARMRRRFPDADVVVYGHSHIPFAGEGVDGQLLFNPGSPTERRRQPRHTYGLLDLEGGRVVSHRIVEV</sequence>
<name>A0A5Q2RPP5_9ACTN</name>
<dbReference type="InterPro" id="IPR000979">
    <property type="entry name" value="Phosphodiesterase_MJ0936/Vps29"/>
</dbReference>
<feature type="domain" description="Calcineurin-like phosphoesterase" evidence="3">
    <location>
        <begin position="1"/>
        <end position="151"/>
    </location>
</feature>
<evidence type="ECO:0000313" key="5">
    <source>
        <dbReference type="Proteomes" id="UP000334019"/>
    </source>
</evidence>
<dbReference type="RefSeq" id="WP_153760520.1">
    <property type="nucleotide sequence ID" value="NZ_CP045851.1"/>
</dbReference>
<dbReference type="NCBIfam" id="TIGR00040">
    <property type="entry name" value="yfcE"/>
    <property type="match status" value="1"/>
</dbReference>
<dbReference type="GO" id="GO:0046872">
    <property type="term" value="F:metal ion binding"/>
    <property type="evidence" value="ECO:0007669"/>
    <property type="project" value="UniProtKB-KW"/>
</dbReference>
<evidence type="ECO:0000256" key="1">
    <source>
        <dbReference type="ARBA" id="ARBA00008950"/>
    </source>
</evidence>
<dbReference type="InterPro" id="IPR024654">
    <property type="entry name" value="Calcineurin-like_PHP_lpxH"/>
</dbReference>
<dbReference type="AlphaFoldDB" id="A0A5Q2RPP5"/>
<dbReference type="KEGG" id="atq:GH723_15635"/>
<keyword evidence="5" id="KW-1185">Reference proteome</keyword>
<keyword evidence="2" id="KW-0479">Metal-binding</keyword>
<dbReference type="Pfam" id="PF12850">
    <property type="entry name" value="Metallophos_2"/>
    <property type="match status" value="1"/>
</dbReference>
<gene>
    <name evidence="4" type="ORF">GH723_15635</name>
</gene>
<comment type="similarity">
    <text evidence="1 2">Belongs to the metallophosphoesterase superfamily. YfcE family.</text>
</comment>
<evidence type="ECO:0000256" key="2">
    <source>
        <dbReference type="RuleBase" id="RU362039"/>
    </source>
</evidence>
<dbReference type="EMBL" id="CP045851">
    <property type="protein sequence ID" value="QGG96416.1"/>
    <property type="molecule type" value="Genomic_DNA"/>
</dbReference>
<dbReference type="InterPro" id="IPR029052">
    <property type="entry name" value="Metallo-depent_PP-like"/>
</dbReference>
<comment type="cofactor">
    <cofactor evidence="2">
        <name>a divalent metal cation</name>
        <dbReference type="ChEBI" id="CHEBI:60240"/>
    </cofactor>
</comment>
<accession>A0A5Q2RPP5</accession>
<dbReference type="Gene3D" id="3.60.21.10">
    <property type="match status" value="1"/>
</dbReference>
<protein>
    <recommendedName>
        <fullName evidence="2">Phosphoesterase</fullName>
        <ecNumber evidence="2">3.1.4.-</ecNumber>
    </recommendedName>
</protein>
<dbReference type="GO" id="GO:0016787">
    <property type="term" value="F:hydrolase activity"/>
    <property type="evidence" value="ECO:0007669"/>
    <property type="project" value="UniProtKB-UniRule"/>
</dbReference>
<dbReference type="EC" id="3.1.4.-" evidence="2"/>
<proteinExistence type="inferred from homology"/>